<dbReference type="AlphaFoldDB" id="A0A7W6TKM6"/>
<organism evidence="1 2">
    <name type="scientific">Aliirhizobium cellulosilyticum</name>
    <dbReference type="NCBI Taxonomy" id="393664"/>
    <lineage>
        <taxon>Bacteria</taxon>
        <taxon>Pseudomonadati</taxon>
        <taxon>Pseudomonadota</taxon>
        <taxon>Alphaproteobacteria</taxon>
        <taxon>Hyphomicrobiales</taxon>
        <taxon>Rhizobiaceae</taxon>
        <taxon>Aliirhizobium</taxon>
    </lineage>
</organism>
<name>A0A7W6TKM6_9HYPH</name>
<evidence type="ECO:0000313" key="1">
    <source>
        <dbReference type="EMBL" id="MBB4414275.1"/>
    </source>
</evidence>
<gene>
    <name evidence="1" type="ORF">GGE31_004817</name>
</gene>
<sequence>MQMVYRGKTEVQLENAKRTALTCLSYQQRQLLFAGLKNEVNRSFCMLDPQAQRRWATSAQKLTEILEFFERVPHDAEGCSMVKAVELACEFTIQAIPSEYEDATVTIH</sequence>
<dbReference type="EMBL" id="JACIGY010000009">
    <property type="protein sequence ID" value="MBB4414275.1"/>
    <property type="molecule type" value="Genomic_DNA"/>
</dbReference>
<protein>
    <submittedName>
        <fullName evidence="1">Uncharacterized protein</fullName>
    </submittedName>
</protein>
<evidence type="ECO:0000313" key="2">
    <source>
        <dbReference type="Proteomes" id="UP000524535"/>
    </source>
</evidence>
<dbReference type="Proteomes" id="UP000524535">
    <property type="component" value="Unassembled WGS sequence"/>
</dbReference>
<reference evidence="1 2" key="1">
    <citation type="submission" date="2020-08" db="EMBL/GenBank/DDBJ databases">
        <title>Genomic Encyclopedia of Type Strains, Phase IV (KMG-V): Genome sequencing to study the core and pangenomes of soil and plant-associated prokaryotes.</title>
        <authorList>
            <person name="Whitman W."/>
        </authorList>
    </citation>
    <scope>NUCLEOTIDE SEQUENCE [LARGE SCALE GENOMIC DNA]</scope>
    <source>
        <strain evidence="1 2">SEMIA 444</strain>
    </source>
</reference>
<comment type="caution">
    <text evidence="1">The sequence shown here is derived from an EMBL/GenBank/DDBJ whole genome shotgun (WGS) entry which is preliminary data.</text>
</comment>
<keyword evidence="2" id="KW-1185">Reference proteome</keyword>
<dbReference type="RefSeq" id="WP_183828976.1">
    <property type="nucleotide sequence ID" value="NZ_JACIGW010000008.1"/>
</dbReference>
<proteinExistence type="predicted"/>
<accession>A0A7W6TKM6</accession>